<sequence>MTGTIEEALLQKTMWNLIVSTYFLSTLSAYFAKSPLLLLYVQLFNVKTWVRIASYGTLAIAFVLYVVSFSYATADCVLGAKDVIQQTEVDFCVDKAYIVNIANAAISLASDLIIFIIPLPIIARLNLRKSKRLGIAFIFFWGFMRDDWDGLHRHCASGELRTSAVLAVDQRPAEAWADFEGFLVGFVVVQHSVT</sequence>
<evidence type="ECO:0000313" key="8">
    <source>
        <dbReference type="EMBL" id="VUC22502.1"/>
    </source>
</evidence>
<gene>
    <name evidence="8" type="ORF">CLO192961_LOCUS87950</name>
</gene>
<comment type="similarity">
    <text evidence="5">Belongs to the SAT4 family.</text>
</comment>
<comment type="subcellular location">
    <subcellularLocation>
        <location evidence="1">Membrane</location>
        <topology evidence="1">Multi-pass membrane protein</topology>
    </subcellularLocation>
</comment>
<dbReference type="Proteomes" id="UP000766486">
    <property type="component" value="Unassembled WGS sequence"/>
</dbReference>
<evidence type="ECO:0000313" key="9">
    <source>
        <dbReference type="Proteomes" id="UP000766486"/>
    </source>
</evidence>
<feature type="transmembrane region" description="Helical" evidence="6">
    <location>
        <begin position="52"/>
        <end position="72"/>
    </location>
</feature>
<proteinExistence type="inferred from homology"/>
<evidence type="ECO:0000256" key="4">
    <source>
        <dbReference type="ARBA" id="ARBA00023136"/>
    </source>
</evidence>
<dbReference type="InterPro" id="IPR052337">
    <property type="entry name" value="SAT4-like"/>
</dbReference>
<evidence type="ECO:0000256" key="2">
    <source>
        <dbReference type="ARBA" id="ARBA00022692"/>
    </source>
</evidence>
<evidence type="ECO:0000259" key="7">
    <source>
        <dbReference type="Pfam" id="PF20684"/>
    </source>
</evidence>
<dbReference type="Pfam" id="PF20684">
    <property type="entry name" value="Fung_rhodopsin"/>
    <property type="match status" value="1"/>
</dbReference>
<feature type="transmembrane region" description="Helical" evidence="6">
    <location>
        <begin position="97"/>
        <end position="123"/>
    </location>
</feature>
<keyword evidence="2 6" id="KW-0812">Transmembrane</keyword>
<reference evidence="8 9" key="1">
    <citation type="submission" date="2019-06" db="EMBL/GenBank/DDBJ databases">
        <authorList>
            <person name="Broberg M."/>
        </authorList>
    </citation>
    <scope>NUCLEOTIDE SEQUENCE [LARGE SCALE GENOMIC DNA]</scope>
</reference>
<feature type="transmembrane region" description="Helical" evidence="6">
    <location>
        <begin position="20"/>
        <end position="40"/>
    </location>
</feature>
<organism evidence="8 9">
    <name type="scientific">Bionectria ochroleuca</name>
    <name type="common">Gliocladium roseum</name>
    <dbReference type="NCBI Taxonomy" id="29856"/>
    <lineage>
        <taxon>Eukaryota</taxon>
        <taxon>Fungi</taxon>
        <taxon>Dikarya</taxon>
        <taxon>Ascomycota</taxon>
        <taxon>Pezizomycotina</taxon>
        <taxon>Sordariomycetes</taxon>
        <taxon>Hypocreomycetidae</taxon>
        <taxon>Hypocreales</taxon>
        <taxon>Bionectriaceae</taxon>
        <taxon>Clonostachys</taxon>
    </lineage>
</organism>
<keyword evidence="9" id="KW-1185">Reference proteome</keyword>
<feature type="domain" description="Rhodopsin" evidence="7">
    <location>
        <begin position="10"/>
        <end position="167"/>
    </location>
</feature>
<comment type="caution">
    <text evidence="8">The sequence shown here is derived from an EMBL/GenBank/DDBJ whole genome shotgun (WGS) entry which is preliminary data.</text>
</comment>
<evidence type="ECO:0000256" key="6">
    <source>
        <dbReference type="SAM" id="Phobius"/>
    </source>
</evidence>
<evidence type="ECO:0000256" key="3">
    <source>
        <dbReference type="ARBA" id="ARBA00022989"/>
    </source>
</evidence>
<evidence type="ECO:0000256" key="5">
    <source>
        <dbReference type="ARBA" id="ARBA00038359"/>
    </source>
</evidence>
<keyword evidence="3 6" id="KW-1133">Transmembrane helix</keyword>
<dbReference type="EMBL" id="CABFNS010000622">
    <property type="protein sequence ID" value="VUC22502.1"/>
    <property type="molecule type" value="Genomic_DNA"/>
</dbReference>
<accession>A0ABY6TXX3</accession>
<dbReference type="PANTHER" id="PTHR33048">
    <property type="entry name" value="PTH11-LIKE INTEGRAL MEMBRANE PROTEIN (AFU_ORTHOLOGUE AFUA_5G11245)"/>
    <property type="match status" value="1"/>
</dbReference>
<dbReference type="PANTHER" id="PTHR33048:SF47">
    <property type="entry name" value="INTEGRAL MEMBRANE PROTEIN-RELATED"/>
    <property type="match status" value="1"/>
</dbReference>
<dbReference type="InterPro" id="IPR049326">
    <property type="entry name" value="Rhodopsin_dom_fungi"/>
</dbReference>
<keyword evidence="4 6" id="KW-0472">Membrane</keyword>
<name>A0ABY6TXX3_BIOOC</name>
<evidence type="ECO:0000256" key="1">
    <source>
        <dbReference type="ARBA" id="ARBA00004141"/>
    </source>
</evidence>
<protein>
    <recommendedName>
        <fullName evidence="7">Rhodopsin domain-containing protein</fullName>
    </recommendedName>
</protein>